<dbReference type="RefSeq" id="WP_343791064.1">
    <property type="nucleotide sequence ID" value="NZ_BAAAFH010000025.1"/>
</dbReference>
<sequence length="135" mass="16115">MKFVLLVLVFCINNVFTQETTYYGFKKKCDLKKKEISYFKYKYGDDSLSILLLEKVLSNKIFEFNGTNGDYPIYLFLRFETCYTRKVKLVGLHSNKIFSRNEIEKLEDILVVDYDFLKANRYSYYIIKISVELGR</sequence>
<name>A0ABN1MUT7_9FLAO</name>
<organism evidence="1 2">
    <name type="scientific">Wandonia haliotis</name>
    <dbReference type="NCBI Taxonomy" id="574963"/>
    <lineage>
        <taxon>Bacteria</taxon>
        <taxon>Pseudomonadati</taxon>
        <taxon>Bacteroidota</taxon>
        <taxon>Flavobacteriia</taxon>
        <taxon>Flavobacteriales</taxon>
        <taxon>Crocinitomicaceae</taxon>
        <taxon>Wandonia</taxon>
    </lineage>
</organism>
<accession>A0ABN1MUT7</accession>
<reference evidence="1 2" key="1">
    <citation type="journal article" date="2019" name="Int. J. Syst. Evol. Microbiol.">
        <title>The Global Catalogue of Microorganisms (GCM) 10K type strain sequencing project: providing services to taxonomists for standard genome sequencing and annotation.</title>
        <authorList>
            <consortium name="The Broad Institute Genomics Platform"/>
            <consortium name="The Broad Institute Genome Sequencing Center for Infectious Disease"/>
            <person name="Wu L."/>
            <person name="Ma J."/>
        </authorList>
    </citation>
    <scope>NUCLEOTIDE SEQUENCE [LARGE SCALE GENOMIC DNA]</scope>
    <source>
        <strain evidence="1 2">JCM 16083</strain>
    </source>
</reference>
<proteinExistence type="predicted"/>
<dbReference type="Proteomes" id="UP001501126">
    <property type="component" value="Unassembled WGS sequence"/>
</dbReference>
<protein>
    <submittedName>
        <fullName evidence="1">Uncharacterized protein</fullName>
    </submittedName>
</protein>
<evidence type="ECO:0000313" key="2">
    <source>
        <dbReference type="Proteomes" id="UP001501126"/>
    </source>
</evidence>
<gene>
    <name evidence="1" type="ORF">GCM10009118_34190</name>
</gene>
<evidence type="ECO:0000313" key="1">
    <source>
        <dbReference type="EMBL" id="GAA0877009.1"/>
    </source>
</evidence>
<dbReference type="EMBL" id="BAAAFH010000025">
    <property type="protein sequence ID" value="GAA0877009.1"/>
    <property type="molecule type" value="Genomic_DNA"/>
</dbReference>
<keyword evidence="2" id="KW-1185">Reference proteome</keyword>
<comment type="caution">
    <text evidence="1">The sequence shown here is derived from an EMBL/GenBank/DDBJ whole genome shotgun (WGS) entry which is preliminary data.</text>
</comment>